<dbReference type="OrthoDB" id="5856903at2759"/>
<name>A0A498SFG1_ACAVI</name>
<dbReference type="EMBL" id="UPTC01000210">
    <property type="protein sequence ID" value="VBB27294.1"/>
    <property type="molecule type" value="Genomic_DNA"/>
</dbReference>
<protein>
    <submittedName>
        <fullName evidence="2">Uncharacterized protein</fullName>
    </submittedName>
</protein>
<dbReference type="Proteomes" id="UP000276991">
    <property type="component" value="Unassembled WGS sequence"/>
</dbReference>
<evidence type="ECO:0000256" key="1">
    <source>
        <dbReference type="SAM" id="MobiDB-lite"/>
    </source>
</evidence>
<proteinExistence type="predicted"/>
<evidence type="ECO:0000313" key="3">
    <source>
        <dbReference type="Proteomes" id="UP000276991"/>
    </source>
</evidence>
<accession>A0A498SFG1</accession>
<feature type="region of interest" description="Disordered" evidence="1">
    <location>
        <begin position="225"/>
        <end position="264"/>
    </location>
</feature>
<dbReference type="AlphaFoldDB" id="A0A498SFG1"/>
<evidence type="ECO:0000313" key="2">
    <source>
        <dbReference type="EMBL" id="VBB27294.1"/>
    </source>
</evidence>
<sequence>MMRVNQARNGEMHLEHKIELVGNDGKTQKRERALLQPKTMHLEPIKKDEKYYGPRNKLTLFVYDGCLLLIRLMKLAPVNRNIPAGIVHDEIRIYDSDSINANSVSKVITNMKKTSKTKAIQNFFDPAYAKCCNKIILTKNKNYKMIDSIELRCKKSNKEPDKKLIGHRSNNGIKSVETEIYNFDQLVGYGKGLLTIETALDYLSSRELPEQSMVAATQQTNLKAAKRIYNSPPKSELSDTSAGGGSESESDHSSDPSVEYDSSSIHEKSILTTARKASSSSTALLSSKDLVHEYPDDICCSKSASIWRKPSGVLLQPKLPEITRIKKPKPETHKSASFDSPRRTFYVADDTTQLDLSAEIISDVPTVAITADIGIKLVSEDGSKRTRCIKNQKICVDDRVFYED</sequence>
<gene>
    <name evidence="2" type="ORF">NAV_LOCUS2124</name>
</gene>
<keyword evidence="3" id="KW-1185">Reference proteome</keyword>
<organism evidence="2 3">
    <name type="scientific">Acanthocheilonema viteae</name>
    <name type="common">Filarial nematode worm</name>
    <name type="synonym">Dipetalonema viteae</name>
    <dbReference type="NCBI Taxonomy" id="6277"/>
    <lineage>
        <taxon>Eukaryota</taxon>
        <taxon>Metazoa</taxon>
        <taxon>Ecdysozoa</taxon>
        <taxon>Nematoda</taxon>
        <taxon>Chromadorea</taxon>
        <taxon>Rhabditida</taxon>
        <taxon>Spirurina</taxon>
        <taxon>Spiruromorpha</taxon>
        <taxon>Filarioidea</taxon>
        <taxon>Onchocercidae</taxon>
        <taxon>Acanthocheilonema</taxon>
    </lineage>
</organism>
<reference evidence="2 3" key="1">
    <citation type="submission" date="2018-08" db="EMBL/GenBank/DDBJ databases">
        <authorList>
            <person name="Laetsch R D."/>
            <person name="Stevens L."/>
            <person name="Kumar S."/>
            <person name="Blaxter L. M."/>
        </authorList>
    </citation>
    <scope>NUCLEOTIDE SEQUENCE [LARGE SCALE GENOMIC DNA]</scope>
</reference>